<proteinExistence type="predicted"/>
<evidence type="ECO:0000313" key="2">
    <source>
        <dbReference type="EMBL" id="AAR87128.1"/>
    </source>
</evidence>
<keyword evidence="2" id="KW-0614">Plasmid</keyword>
<accession>Q6TFD1</accession>
<organism evidence="2">
    <name type="scientific">Caedibacter taeniospiralis</name>
    <dbReference type="NCBI Taxonomy" id="28907"/>
    <lineage>
        <taxon>Bacteria</taxon>
        <taxon>Pseudomonadati</taxon>
        <taxon>Pseudomonadota</taxon>
        <taxon>Gammaproteobacteria</taxon>
        <taxon>Thiotrichales</taxon>
        <taxon>Fastidiosibacteraceae</taxon>
        <taxon>Caedibacter</taxon>
    </lineage>
</organism>
<dbReference type="RefSeq" id="WP_011178479.1">
    <property type="nucleotide sequence ID" value="NC_005915.1"/>
</dbReference>
<sequence>MPFTKPSLNNFIEKGIFSFVVGEDQNDNNKDSSPALEQVLQHLQSNQSKKHNDIFIFCETSKSIIEGLIKKYKMDNISNITAHPFYSEEEKTNLDEVRQVLAEKEAEEKEVDDNEELSTDQKIEQYQSIEQKYNTALSTLKIPLQSNHSWLNIIKRNLTKSNIQDINKGDSLLFICVDDHHVGMYGHTKAGVFDPGLARLIQDNTDISKTAAVTTTQPDDDAPFYKPDFKNKEIEAQALNVLAPCSSCTQKS</sequence>
<evidence type="ECO:0000256" key="1">
    <source>
        <dbReference type="SAM" id="Coils"/>
    </source>
</evidence>
<keyword evidence="1" id="KW-0175">Coiled coil</keyword>
<reference evidence="2" key="1">
    <citation type="journal article" date="2005" name="J. Mol. Evol.">
        <title>Sequence, transcription activity, and evolutionary origin of the R-body coding plasmid pKAP298 from the intracellular parasitic bacterium Caedibacter taeniospiralis.</title>
        <authorList>
            <person name="Jeblick J."/>
            <person name="Kusch J."/>
        </authorList>
    </citation>
    <scope>NUCLEOTIDE SEQUENCE</scope>
    <source>
        <plasmid evidence="2">pKAP298</plasmid>
    </source>
</reference>
<geneLocation type="plasmid" evidence="2">
    <name>pKAP298</name>
</geneLocation>
<name>Q6TFD1_CAETA</name>
<protein>
    <submittedName>
        <fullName evidence="2">Uncharacterized protein</fullName>
    </submittedName>
</protein>
<dbReference type="AlphaFoldDB" id="Q6TFD1"/>
<feature type="coiled-coil region" evidence="1">
    <location>
        <begin position="87"/>
        <end position="117"/>
    </location>
</feature>
<dbReference type="EMBL" id="AY422720">
    <property type="protein sequence ID" value="AAR87128.1"/>
    <property type="molecule type" value="Genomic_DNA"/>
</dbReference>